<protein>
    <submittedName>
        <fullName evidence="4">Tetratricopeptide repeat protein</fullName>
    </submittedName>
</protein>
<keyword evidence="1" id="KW-0677">Repeat</keyword>
<feature type="repeat" description="TPR" evidence="3">
    <location>
        <begin position="56"/>
        <end position="89"/>
    </location>
</feature>
<dbReference type="InterPro" id="IPR019734">
    <property type="entry name" value="TPR_rpt"/>
</dbReference>
<name>A0ABR7J1U0_9FLAO</name>
<dbReference type="PROSITE" id="PS50005">
    <property type="entry name" value="TPR"/>
    <property type="match status" value="2"/>
</dbReference>
<feature type="repeat" description="TPR" evidence="3">
    <location>
        <begin position="22"/>
        <end position="55"/>
    </location>
</feature>
<evidence type="ECO:0000256" key="3">
    <source>
        <dbReference type="PROSITE-ProRule" id="PRU00339"/>
    </source>
</evidence>
<dbReference type="Pfam" id="PF13424">
    <property type="entry name" value="TPR_12"/>
    <property type="match status" value="1"/>
</dbReference>
<sequence length="199" mass="23332">MKTKVAADNRKDENSISENKVAIQEYNTGLKSFENKNYKNALTHFKKAVAIDEDFAFAWDNIGLCHRYLENYDEAIKAYEKSLEINPQSLMPLQNLAVVYSYKKDYNKAISNYERMALIDSGNPEVFYGIGQVCYQYTKEYEKSLQNMCKAYNLYVEQKSPYRTDAENIISLLLVEFKKNKNEKKFYEILKENNLNPQE</sequence>
<keyword evidence="5" id="KW-1185">Reference proteome</keyword>
<organism evidence="4 5">
    <name type="scientific">Flavobacterium bernardetii</name>
    <dbReference type="NCBI Taxonomy" id="2813823"/>
    <lineage>
        <taxon>Bacteria</taxon>
        <taxon>Pseudomonadati</taxon>
        <taxon>Bacteroidota</taxon>
        <taxon>Flavobacteriia</taxon>
        <taxon>Flavobacteriales</taxon>
        <taxon>Flavobacteriaceae</taxon>
        <taxon>Flavobacterium</taxon>
    </lineage>
</organism>
<reference evidence="4 5" key="1">
    <citation type="submission" date="2020-08" db="EMBL/GenBank/DDBJ databases">
        <title>Description of novel Flavobacterium F-408 isolate.</title>
        <authorList>
            <person name="Saticioglu I.B."/>
            <person name="Duman M."/>
            <person name="Altun S."/>
        </authorList>
    </citation>
    <scope>NUCLEOTIDE SEQUENCE [LARGE SCALE GENOMIC DNA]</scope>
    <source>
        <strain evidence="4 5">F-408</strain>
    </source>
</reference>
<accession>A0ABR7J1U0</accession>
<keyword evidence="2 3" id="KW-0802">TPR repeat</keyword>
<dbReference type="PROSITE" id="PS50293">
    <property type="entry name" value="TPR_REGION"/>
    <property type="match status" value="1"/>
</dbReference>
<comment type="caution">
    <text evidence="4">The sequence shown here is derived from an EMBL/GenBank/DDBJ whole genome shotgun (WGS) entry which is preliminary data.</text>
</comment>
<gene>
    <name evidence="4" type="ORF">H8R27_13410</name>
</gene>
<dbReference type="InterPro" id="IPR050498">
    <property type="entry name" value="Ycf3"/>
</dbReference>
<dbReference type="SUPFAM" id="SSF48452">
    <property type="entry name" value="TPR-like"/>
    <property type="match status" value="1"/>
</dbReference>
<dbReference type="PANTHER" id="PTHR44858">
    <property type="entry name" value="TETRATRICOPEPTIDE REPEAT PROTEIN 6"/>
    <property type="match status" value="1"/>
</dbReference>
<proteinExistence type="predicted"/>
<dbReference type="PANTHER" id="PTHR44858:SF1">
    <property type="entry name" value="UDP-N-ACETYLGLUCOSAMINE--PEPTIDE N-ACETYLGLUCOSAMINYLTRANSFERASE SPINDLY-RELATED"/>
    <property type="match status" value="1"/>
</dbReference>
<evidence type="ECO:0000256" key="2">
    <source>
        <dbReference type="ARBA" id="ARBA00022803"/>
    </source>
</evidence>
<dbReference type="EMBL" id="JACRUN010000009">
    <property type="protein sequence ID" value="MBC5835887.1"/>
    <property type="molecule type" value="Genomic_DNA"/>
</dbReference>
<evidence type="ECO:0000313" key="5">
    <source>
        <dbReference type="Proteomes" id="UP000605990"/>
    </source>
</evidence>
<evidence type="ECO:0000313" key="4">
    <source>
        <dbReference type="EMBL" id="MBC5835887.1"/>
    </source>
</evidence>
<dbReference type="Proteomes" id="UP000605990">
    <property type="component" value="Unassembled WGS sequence"/>
</dbReference>
<dbReference type="SMART" id="SM00028">
    <property type="entry name" value="TPR"/>
    <property type="match status" value="3"/>
</dbReference>
<dbReference type="InterPro" id="IPR011990">
    <property type="entry name" value="TPR-like_helical_dom_sf"/>
</dbReference>
<dbReference type="Gene3D" id="1.25.40.10">
    <property type="entry name" value="Tetratricopeptide repeat domain"/>
    <property type="match status" value="2"/>
</dbReference>
<evidence type="ECO:0000256" key="1">
    <source>
        <dbReference type="ARBA" id="ARBA00022737"/>
    </source>
</evidence>
<dbReference type="RefSeq" id="WP_166130738.1">
    <property type="nucleotide sequence ID" value="NZ_JAANOQ010000008.1"/>
</dbReference>